<reference evidence="7 9" key="1">
    <citation type="submission" date="2018-04" db="EMBL/GenBank/DDBJ databases">
        <title>Complete genome sequences of Streptomyces griseoviridis K61 and characterization of antagonistic properties of biological control agents.</title>
        <authorList>
            <person name="Mariita R.M."/>
            <person name="Sello J.K."/>
        </authorList>
    </citation>
    <scope>NUCLEOTIDE SEQUENCE [LARGE SCALE GENOMIC DNA]</scope>
    <source>
        <strain evidence="7 9">K61</strain>
    </source>
</reference>
<dbReference type="PROSITE" id="PS51166">
    <property type="entry name" value="CBM20"/>
    <property type="match status" value="1"/>
</dbReference>
<name>A0A3Q9L2F1_STRGD</name>
<dbReference type="Pfam" id="PF00686">
    <property type="entry name" value="CBM_20"/>
    <property type="match status" value="1"/>
</dbReference>
<evidence type="ECO:0000256" key="3">
    <source>
        <dbReference type="ARBA" id="ARBA00030238"/>
    </source>
</evidence>
<feature type="region of interest" description="Disordered" evidence="4">
    <location>
        <begin position="40"/>
        <end position="62"/>
    </location>
</feature>
<evidence type="ECO:0000313" key="7">
    <source>
        <dbReference type="EMBL" id="QCN90492.1"/>
    </source>
</evidence>
<dbReference type="OrthoDB" id="9805159at2"/>
<dbReference type="InterPro" id="IPR013784">
    <property type="entry name" value="Carb-bd-like_fold"/>
</dbReference>
<dbReference type="AlphaFoldDB" id="A0A3Q9L2F1"/>
<keyword evidence="9" id="KW-1185">Reference proteome</keyword>
<dbReference type="EMBL" id="CP034687">
    <property type="protein sequence ID" value="AZS90103.1"/>
    <property type="molecule type" value="Genomic_DNA"/>
</dbReference>
<dbReference type="Gene3D" id="2.60.40.10">
    <property type="entry name" value="Immunoglobulins"/>
    <property type="match status" value="1"/>
</dbReference>
<gene>
    <name evidence="7" type="ORF">DDJ31_11035</name>
    <name evidence="6" type="ORF">ELQ87_28225</name>
</gene>
<protein>
    <recommendedName>
        <fullName evidence="2">alpha-amylase</fullName>
        <ecNumber evidence="2">3.2.1.1</ecNumber>
    </recommendedName>
    <alternativeName>
        <fullName evidence="3">1,4-alpha-D-glucan glucanohydrolase</fullName>
    </alternativeName>
</protein>
<evidence type="ECO:0000259" key="5">
    <source>
        <dbReference type="PROSITE" id="PS51166"/>
    </source>
</evidence>
<comment type="catalytic activity">
    <reaction evidence="1">
        <text>Endohydrolysis of (1-&gt;4)-alpha-D-glucosidic linkages in polysaccharides containing three or more (1-&gt;4)-alpha-linked D-glucose units.</text>
        <dbReference type="EC" id="3.2.1.1"/>
    </reaction>
</comment>
<organism evidence="6 8">
    <name type="scientific">Streptomyces griseoviridis</name>
    <dbReference type="NCBI Taxonomy" id="45398"/>
    <lineage>
        <taxon>Bacteria</taxon>
        <taxon>Bacillati</taxon>
        <taxon>Actinomycetota</taxon>
        <taxon>Actinomycetes</taxon>
        <taxon>Kitasatosporales</taxon>
        <taxon>Streptomycetaceae</taxon>
        <taxon>Streptomyces</taxon>
    </lineage>
</organism>
<accession>A0A3Q9L2F1</accession>
<evidence type="ECO:0000256" key="2">
    <source>
        <dbReference type="ARBA" id="ARBA00012595"/>
    </source>
</evidence>
<dbReference type="InterPro" id="IPR013783">
    <property type="entry name" value="Ig-like_fold"/>
</dbReference>
<evidence type="ECO:0000313" key="6">
    <source>
        <dbReference type="EMBL" id="AZS90103.1"/>
    </source>
</evidence>
<evidence type="ECO:0000313" key="8">
    <source>
        <dbReference type="Proteomes" id="UP000271291"/>
    </source>
</evidence>
<evidence type="ECO:0000256" key="4">
    <source>
        <dbReference type="SAM" id="MobiDB-lite"/>
    </source>
</evidence>
<dbReference type="GO" id="GO:0005975">
    <property type="term" value="P:carbohydrate metabolic process"/>
    <property type="evidence" value="ECO:0007669"/>
    <property type="project" value="UniProtKB-ARBA"/>
</dbReference>
<proteinExistence type="predicted"/>
<evidence type="ECO:0000313" key="9">
    <source>
        <dbReference type="Proteomes" id="UP000501753"/>
    </source>
</evidence>
<dbReference type="Proteomes" id="UP000501753">
    <property type="component" value="Chromosome"/>
</dbReference>
<dbReference type="EMBL" id="CP029078">
    <property type="protein sequence ID" value="QCN90492.1"/>
    <property type="molecule type" value="Genomic_DNA"/>
</dbReference>
<reference evidence="6 8" key="2">
    <citation type="submission" date="2018-12" db="EMBL/GenBank/DDBJ databases">
        <title>Streptomyces griseoviridis F1-27 complete genome.</title>
        <authorList>
            <person name="Mariita R.M."/>
            <person name="Sello J.K."/>
        </authorList>
    </citation>
    <scope>NUCLEOTIDE SEQUENCE [LARGE SCALE GENOMIC DNA]</scope>
    <source>
        <strain evidence="6 8">F1-27</strain>
    </source>
</reference>
<dbReference type="Proteomes" id="UP000271291">
    <property type="component" value="Chromosome"/>
</dbReference>
<dbReference type="SUPFAM" id="SSF49452">
    <property type="entry name" value="Starch-binding domain-like"/>
    <property type="match status" value="1"/>
</dbReference>
<dbReference type="GO" id="GO:2001070">
    <property type="term" value="F:starch binding"/>
    <property type="evidence" value="ECO:0007669"/>
    <property type="project" value="InterPro"/>
</dbReference>
<feature type="domain" description="CBM20" evidence="5">
    <location>
        <begin position="1"/>
        <end position="62"/>
    </location>
</feature>
<sequence>MGLSATGYPVWSATVKAVPVSTAFTYKYPKKDASGNVTWESGTNRAYTTGGSSGYTVSDTWK</sequence>
<dbReference type="GO" id="GO:0004556">
    <property type="term" value="F:alpha-amylase activity"/>
    <property type="evidence" value="ECO:0007669"/>
    <property type="project" value="UniProtKB-EC"/>
</dbReference>
<dbReference type="InterPro" id="IPR002044">
    <property type="entry name" value="CBM20"/>
</dbReference>
<dbReference type="EC" id="3.2.1.1" evidence="2"/>
<evidence type="ECO:0000256" key="1">
    <source>
        <dbReference type="ARBA" id="ARBA00000548"/>
    </source>
</evidence>
<dbReference type="KEGG" id="sgd:ELQ87_28225"/>